<protein>
    <recommendedName>
        <fullName evidence="7">TauD/TfdA-like domain-containing protein</fullName>
    </recommendedName>
</protein>
<keyword evidence="4" id="KW-0223">Dioxygenase</keyword>
<keyword evidence="6" id="KW-0408">Iron</keyword>
<dbReference type="PANTHER" id="PTHR30468">
    <property type="entry name" value="ALPHA-KETOGLUTARATE-DEPENDENT SULFONATE DIOXYGENASE"/>
    <property type="match status" value="1"/>
</dbReference>
<dbReference type="EMBL" id="JBFXLU010000077">
    <property type="protein sequence ID" value="KAL2844795.1"/>
    <property type="molecule type" value="Genomic_DNA"/>
</dbReference>
<dbReference type="Gene3D" id="3.60.130.10">
    <property type="entry name" value="Clavaminate synthase-like"/>
    <property type="match status" value="1"/>
</dbReference>
<evidence type="ECO:0000256" key="1">
    <source>
        <dbReference type="ARBA" id="ARBA00001954"/>
    </source>
</evidence>
<comment type="caution">
    <text evidence="8">The sequence shown here is derived from an EMBL/GenBank/DDBJ whole genome shotgun (WGS) entry which is preliminary data.</text>
</comment>
<accession>A0ABR4JXL8</accession>
<evidence type="ECO:0000256" key="4">
    <source>
        <dbReference type="ARBA" id="ARBA00022964"/>
    </source>
</evidence>
<keyword evidence="5" id="KW-0560">Oxidoreductase</keyword>
<dbReference type="InterPro" id="IPR003819">
    <property type="entry name" value="TauD/TfdA-like"/>
</dbReference>
<dbReference type="Pfam" id="PF02668">
    <property type="entry name" value="TauD"/>
    <property type="match status" value="1"/>
</dbReference>
<evidence type="ECO:0000256" key="5">
    <source>
        <dbReference type="ARBA" id="ARBA00023002"/>
    </source>
</evidence>
<gene>
    <name evidence="8" type="ORF">BJY01DRAFT_247958</name>
</gene>
<keyword evidence="9" id="KW-1185">Reference proteome</keyword>
<comment type="cofactor">
    <cofactor evidence="1">
        <name>Fe(2+)</name>
        <dbReference type="ChEBI" id="CHEBI:29033"/>
    </cofactor>
</comment>
<comment type="similarity">
    <text evidence="2">Belongs to the TfdA dioxygenase family.</text>
</comment>
<feature type="domain" description="TauD/TfdA-like" evidence="7">
    <location>
        <begin position="70"/>
        <end position="341"/>
    </location>
</feature>
<evidence type="ECO:0000256" key="3">
    <source>
        <dbReference type="ARBA" id="ARBA00022723"/>
    </source>
</evidence>
<dbReference type="SUPFAM" id="SSF51197">
    <property type="entry name" value="Clavaminate synthase-like"/>
    <property type="match status" value="1"/>
</dbReference>
<sequence>MAPSLFSATVPIGDYSARKGVKSALSYPEYLPTWDNEPQIYPALTPIEHRDPGLDVDSSLKDLLPEGQAEVKQITPNIGSEVRGVQLSKLTTEGKQQLALFVAQRKVVAFRDQDLASLPIKDALQFAGSFGRHHIHAASGAPKGYPEVHLVFRGEEDKSGALTFKSRNTSVSWHSDVSFELQPPGTTFLLFLDGPTTGGDTLFVNQVAAYQRLSPALRERLHGLTAVHSGVEQAQASLSRGGVCRREPIQTAHPIVRTHPVTGEKALYVNKQFTRYIPELKTEESESLLGFLFNHIAISQDIQCRVGYEKGTVVVWDNRVTAHSGLYDFPDGQLRHLARLTPQAERPYETLFDSAAEVSTS</sequence>
<evidence type="ECO:0000256" key="6">
    <source>
        <dbReference type="ARBA" id="ARBA00023004"/>
    </source>
</evidence>
<dbReference type="Proteomes" id="UP001610446">
    <property type="component" value="Unassembled WGS sequence"/>
</dbReference>
<dbReference type="InterPro" id="IPR051323">
    <property type="entry name" value="AtsK-like"/>
</dbReference>
<dbReference type="PANTHER" id="PTHR30468:SF1">
    <property type="entry name" value="ALPHA-KETOGLUTARATE-DEPENDENT SULFONATE DIOXYGENASE"/>
    <property type="match status" value="1"/>
</dbReference>
<reference evidence="8 9" key="1">
    <citation type="submission" date="2024-07" db="EMBL/GenBank/DDBJ databases">
        <title>Section-level genome sequencing and comparative genomics of Aspergillus sections Usti and Cavernicolus.</title>
        <authorList>
            <consortium name="Lawrence Berkeley National Laboratory"/>
            <person name="Nybo J.L."/>
            <person name="Vesth T.C."/>
            <person name="Theobald S."/>
            <person name="Frisvad J.C."/>
            <person name="Larsen T.O."/>
            <person name="Kjaerboelling I."/>
            <person name="Rothschild-Mancinelli K."/>
            <person name="Lyhne E.K."/>
            <person name="Kogle M.E."/>
            <person name="Barry K."/>
            <person name="Clum A."/>
            <person name="Na H."/>
            <person name="Ledsgaard L."/>
            <person name="Lin J."/>
            <person name="Lipzen A."/>
            <person name="Kuo A."/>
            <person name="Riley R."/>
            <person name="Mondo S."/>
            <person name="Labutti K."/>
            <person name="Haridas S."/>
            <person name="Pangalinan J."/>
            <person name="Salamov A.A."/>
            <person name="Simmons B.A."/>
            <person name="Magnuson J.K."/>
            <person name="Chen J."/>
            <person name="Drula E."/>
            <person name="Henrissat B."/>
            <person name="Wiebenga A."/>
            <person name="Lubbers R.J."/>
            <person name="Gomes A.C."/>
            <person name="Makela M.R."/>
            <person name="Stajich J."/>
            <person name="Grigoriev I.V."/>
            <person name="Mortensen U.H."/>
            <person name="De Vries R.P."/>
            <person name="Baker S.E."/>
            <person name="Andersen M.R."/>
        </authorList>
    </citation>
    <scope>NUCLEOTIDE SEQUENCE [LARGE SCALE GENOMIC DNA]</scope>
    <source>
        <strain evidence="8 9">CBS 123904</strain>
    </source>
</reference>
<name>A0ABR4JXL8_9EURO</name>
<evidence type="ECO:0000259" key="7">
    <source>
        <dbReference type="Pfam" id="PF02668"/>
    </source>
</evidence>
<evidence type="ECO:0000256" key="2">
    <source>
        <dbReference type="ARBA" id="ARBA00005896"/>
    </source>
</evidence>
<dbReference type="InterPro" id="IPR042098">
    <property type="entry name" value="TauD-like_sf"/>
</dbReference>
<proteinExistence type="inferred from homology"/>
<evidence type="ECO:0000313" key="8">
    <source>
        <dbReference type="EMBL" id="KAL2844795.1"/>
    </source>
</evidence>
<evidence type="ECO:0000313" key="9">
    <source>
        <dbReference type="Proteomes" id="UP001610446"/>
    </source>
</evidence>
<keyword evidence="3" id="KW-0479">Metal-binding</keyword>
<organism evidence="8 9">
    <name type="scientific">Aspergillus pseudoustus</name>
    <dbReference type="NCBI Taxonomy" id="1810923"/>
    <lineage>
        <taxon>Eukaryota</taxon>
        <taxon>Fungi</taxon>
        <taxon>Dikarya</taxon>
        <taxon>Ascomycota</taxon>
        <taxon>Pezizomycotina</taxon>
        <taxon>Eurotiomycetes</taxon>
        <taxon>Eurotiomycetidae</taxon>
        <taxon>Eurotiales</taxon>
        <taxon>Aspergillaceae</taxon>
        <taxon>Aspergillus</taxon>
        <taxon>Aspergillus subgen. Nidulantes</taxon>
    </lineage>
</organism>